<dbReference type="EMBL" id="CAKXYY010000012">
    <property type="protein sequence ID" value="CAH2353731.1"/>
    <property type="molecule type" value="Genomic_DNA"/>
</dbReference>
<reference evidence="5" key="1">
    <citation type="submission" date="2022-03" db="EMBL/GenBank/DDBJ databases">
        <authorList>
            <person name="Legras J.-L."/>
            <person name="Devillers H."/>
            <person name="Grondin C."/>
        </authorList>
    </citation>
    <scope>NUCLEOTIDE SEQUENCE</scope>
    <source>
        <strain evidence="5">CLIB 1423</strain>
    </source>
</reference>
<dbReference type="PANTHER" id="PTHR34853">
    <property type="match status" value="1"/>
</dbReference>
<dbReference type="Gene3D" id="1.10.260.130">
    <property type="match status" value="1"/>
</dbReference>
<comment type="catalytic activity">
    <reaction evidence="3">
        <text>a triacylglycerol + H2O = a diacylglycerol + a fatty acid + H(+)</text>
        <dbReference type="Rhea" id="RHEA:12044"/>
        <dbReference type="ChEBI" id="CHEBI:15377"/>
        <dbReference type="ChEBI" id="CHEBI:15378"/>
        <dbReference type="ChEBI" id="CHEBI:17855"/>
        <dbReference type="ChEBI" id="CHEBI:18035"/>
        <dbReference type="ChEBI" id="CHEBI:28868"/>
        <dbReference type="EC" id="3.1.1.3"/>
    </reaction>
    <physiologicalReaction direction="left-to-right" evidence="3">
        <dbReference type="Rhea" id="RHEA:12045"/>
    </physiologicalReaction>
</comment>
<dbReference type="InterPro" id="IPR005152">
    <property type="entry name" value="Lipase_secreted"/>
</dbReference>
<keyword evidence="2" id="KW-0325">Glycoprotein</keyword>
<sequence>MKLFTLVFYSFLIRCVFAAPMINPRASLTLPADDPFYSPPSGYENEELGAILRVRQLDPSTVGLIDFSVNVKEIYQLLVHSQDTHNQSNAIVTTVFVPYNADPDKLVSYHMAEDTASINCAPSYAMQLDSDILSWITPQVELLLVVPPLQEGYIVIVPDHEGPKSTYAAGYQAGHAILNSIRATINLGTEIGISQNPDVALWGYSGGAFSTSWAASLAPTYAPELNIIGAAMGGVPVSLQHLAIHCMGNLFSGFMFAAILALSHEYPELAEELPKLIIPEKLDYLYTAQDHCLVETIAFFAYATWDQYCIDGVGILDNPVVKSVLDQNNLLTSGLLPNCPFIIYSSTHDEVVPIEDTNELVEYWCSQGINVELRRDVFSGHVITAIDGTGLAFNFIKDRFNNVELNPTCQNSTISFDLLNEGSLAGFGDIAVDDIEWLFGGDIGPSSPSLNSSSSSPGSPAGKSGIIDAAVNYISQIIASVTTPDDPDNVTTNQIYDLLASYITTIANSVSSVTDFISNIFGFGSSDSALSNNSTGSSAGSIVSSLLSTAGSLISGPSSNSTTDGSSSSSGGSLISSLVSTGQSLASDLFSNSTTDSSSSGGGGLLSSLLSTGTGIVSSLLSGST</sequence>
<feature type="chain" id="PRO_5040323523" evidence="4">
    <location>
        <begin position="19"/>
        <end position="625"/>
    </location>
</feature>
<dbReference type="AlphaFoldDB" id="A0A9P0QQN6"/>
<name>A0A9P0QQN6_9ASCO</name>
<dbReference type="SUPFAM" id="SSF53474">
    <property type="entry name" value="alpha/beta-Hydrolases"/>
    <property type="match status" value="1"/>
</dbReference>
<evidence type="ECO:0000256" key="4">
    <source>
        <dbReference type="SAM" id="SignalP"/>
    </source>
</evidence>
<dbReference type="GO" id="GO:0004806">
    <property type="term" value="F:triacylglycerol lipase activity"/>
    <property type="evidence" value="ECO:0007669"/>
    <property type="project" value="UniProtKB-EC"/>
</dbReference>
<evidence type="ECO:0000313" key="5">
    <source>
        <dbReference type="EMBL" id="CAH2353731.1"/>
    </source>
</evidence>
<dbReference type="PANTHER" id="PTHR34853:SF1">
    <property type="entry name" value="LIPASE 5"/>
    <property type="match status" value="1"/>
</dbReference>
<dbReference type="GO" id="GO:0016042">
    <property type="term" value="P:lipid catabolic process"/>
    <property type="evidence" value="ECO:0007669"/>
    <property type="project" value="InterPro"/>
</dbReference>
<evidence type="ECO:0000313" key="6">
    <source>
        <dbReference type="Proteomes" id="UP000837801"/>
    </source>
</evidence>
<dbReference type="InterPro" id="IPR029058">
    <property type="entry name" value="AB_hydrolase_fold"/>
</dbReference>
<gene>
    <name evidence="5" type="ORF">CLIB1423_12S01684</name>
</gene>
<keyword evidence="1 4" id="KW-0732">Signal</keyword>
<keyword evidence="6" id="KW-1185">Reference proteome</keyword>
<dbReference type="Pfam" id="PF03583">
    <property type="entry name" value="LIP"/>
    <property type="match status" value="1"/>
</dbReference>
<proteinExistence type="predicted"/>
<evidence type="ECO:0000256" key="1">
    <source>
        <dbReference type="ARBA" id="ARBA00022729"/>
    </source>
</evidence>
<feature type="signal peptide" evidence="4">
    <location>
        <begin position="1"/>
        <end position="18"/>
    </location>
</feature>
<evidence type="ECO:0000256" key="3">
    <source>
        <dbReference type="ARBA" id="ARBA00023369"/>
    </source>
</evidence>
<protein>
    <submittedName>
        <fullName evidence="5">Lipase 1</fullName>
    </submittedName>
</protein>
<dbReference type="OrthoDB" id="2373480at2759"/>
<organism evidence="5 6">
    <name type="scientific">[Candida] railenensis</name>
    <dbReference type="NCBI Taxonomy" id="45579"/>
    <lineage>
        <taxon>Eukaryota</taxon>
        <taxon>Fungi</taxon>
        <taxon>Dikarya</taxon>
        <taxon>Ascomycota</taxon>
        <taxon>Saccharomycotina</taxon>
        <taxon>Pichiomycetes</taxon>
        <taxon>Debaryomycetaceae</taxon>
        <taxon>Kurtzmaniella</taxon>
    </lineage>
</organism>
<accession>A0A9P0QQN6</accession>
<comment type="caution">
    <text evidence="5">The sequence shown here is derived from an EMBL/GenBank/DDBJ whole genome shotgun (WGS) entry which is preliminary data.</text>
</comment>
<dbReference type="Proteomes" id="UP000837801">
    <property type="component" value="Unassembled WGS sequence"/>
</dbReference>
<evidence type="ECO:0000256" key="2">
    <source>
        <dbReference type="ARBA" id="ARBA00023180"/>
    </source>
</evidence>
<dbReference type="Gene3D" id="3.40.50.1820">
    <property type="entry name" value="alpha/beta hydrolase"/>
    <property type="match status" value="1"/>
</dbReference>